<evidence type="ECO:0000256" key="1">
    <source>
        <dbReference type="SAM" id="MobiDB-lite"/>
    </source>
</evidence>
<keyword evidence="3" id="KW-1185">Reference proteome</keyword>
<reference evidence="2" key="1">
    <citation type="submission" date="2023-12" db="EMBL/GenBank/DDBJ databases">
        <authorList>
            <person name="Brown T."/>
        </authorList>
    </citation>
    <scope>NUCLEOTIDE SEQUENCE</scope>
</reference>
<dbReference type="EMBL" id="OY882864">
    <property type="protein sequence ID" value="CAK6448002.1"/>
    <property type="molecule type" value="Genomic_DNA"/>
</dbReference>
<evidence type="ECO:0000313" key="3">
    <source>
        <dbReference type="Proteomes" id="UP001314169"/>
    </source>
</evidence>
<proteinExistence type="predicted"/>
<gene>
    <name evidence="2" type="ORF">MPIPNATIZW_LOCUS16308</name>
</gene>
<sequence>MPSKQLLSPQWFRPDPCPAPGLGPSLGGSPWLSKKRNQTINKNNSKATGRPSQKTRKENVRSFTSGTRGYFMPQLPSPSEEKDVLGHCRRQGLGKLGLLQQIFIGRLLYARHCGIPNYTSSLTVIKKEKHLKNMS</sequence>
<organism evidence="2 3">
    <name type="scientific">Pipistrellus nathusii</name>
    <name type="common">Nathusius' pipistrelle</name>
    <dbReference type="NCBI Taxonomy" id="59473"/>
    <lineage>
        <taxon>Eukaryota</taxon>
        <taxon>Metazoa</taxon>
        <taxon>Chordata</taxon>
        <taxon>Craniata</taxon>
        <taxon>Vertebrata</taxon>
        <taxon>Euteleostomi</taxon>
        <taxon>Mammalia</taxon>
        <taxon>Eutheria</taxon>
        <taxon>Laurasiatheria</taxon>
        <taxon>Chiroptera</taxon>
        <taxon>Yangochiroptera</taxon>
        <taxon>Vespertilionidae</taxon>
        <taxon>Pipistrellus</taxon>
    </lineage>
</organism>
<dbReference type="Proteomes" id="UP001314169">
    <property type="component" value="Chromosome 7"/>
</dbReference>
<accession>A0ABP0AHP5</accession>
<feature type="compositionally biased region" description="Polar residues" evidence="1">
    <location>
        <begin position="38"/>
        <end position="52"/>
    </location>
</feature>
<name>A0ABP0AHP5_PIPNA</name>
<feature type="compositionally biased region" description="Low complexity" evidence="1">
    <location>
        <begin position="22"/>
        <end position="32"/>
    </location>
</feature>
<protein>
    <submittedName>
        <fullName evidence="2">Uncharacterized protein</fullName>
    </submittedName>
</protein>
<feature type="region of interest" description="Disordered" evidence="1">
    <location>
        <begin position="1"/>
        <end position="82"/>
    </location>
</feature>
<evidence type="ECO:0000313" key="2">
    <source>
        <dbReference type="EMBL" id="CAK6448002.1"/>
    </source>
</evidence>